<name>A0ABR9X3M5_9RHOB</name>
<comment type="caution">
    <text evidence="2">The sequence shown here is derived from an EMBL/GenBank/DDBJ whole genome shotgun (WGS) entry which is preliminary data.</text>
</comment>
<feature type="transmembrane region" description="Helical" evidence="1">
    <location>
        <begin position="166"/>
        <end position="194"/>
    </location>
</feature>
<evidence type="ECO:0000313" key="2">
    <source>
        <dbReference type="EMBL" id="MBE9638136.1"/>
    </source>
</evidence>
<feature type="transmembrane region" description="Helical" evidence="1">
    <location>
        <begin position="68"/>
        <end position="89"/>
    </location>
</feature>
<evidence type="ECO:0000256" key="1">
    <source>
        <dbReference type="SAM" id="Phobius"/>
    </source>
</evidence>
<protein>
    <submittedName>
        <fullName evidence="2">DUF2189 domain-containing protein</fullName>
    </submittedName>
</protein>
<feature type="transmembrane region" description="Helical" evidence="1">
    <location>
        <begin position="215"/>
        <end position="244"/>
    </location>
</feature>
<dbReference type="RefSeq" id="WP_194135442.1">
    <property type="nucleotide sequence ID" value="NZ_JADFFK010000010.1"/>
</dbReference>
<keyword evidence="3" id="KW-1185">Reference proteome</keyword>
<feature type="transmembrane region" description="Helical" evidence="1">
    <location>
        <begin position="36"/>
        <end position="62"/>
    </location>
</feature>
<dbReference type="Pfam" id="PF09955">
    <property type="entry name" value="DUF2189"/>
    <property type="match status" value="1"/>
</dbReference>
<keyword evidence="1" id="KW-1133">Transmembrane helix</keyword>
<feature type="transmembrane region" description="Helical" evidence="1">
    <location>
        <begin position="121"/>
        <end position="146"/>
    </location>
</feature>
<accession>A0ABR9X3M5</accession>
<dbReference type="EMBL" id="JADFFK010000010">
    <property type="protein sequence ID" value="MBE9638136.1"/>
    <property type="molecule type" value="Genomic_DNA"/>
</dbReference>
<keyword evidence="1" id="KW-0472">Membrane</keyword>
<proteinExistence type="predicted"/>
<dbReference type="Proteomes" id="UP000607796">
    <property type="component" value="Unassembled WGS sequence"/>
</dbReference>
<sequence>MESVIHDDAPQQGVPEFSDVTFATLGKALRLGLSDLIFAPGFALVFGGVYVLAGLFLTWLTMATGTSYWLVLAAIGFPLFSPFAAVGFYEVSRRLERGQPLDWMQVFSVILRQSKRQLPSLCAVIVIVFLFWFFLGHMIFALFLGLSPMTNVSSSLDVFLTPNGLTMLAVGTVVGAGFALLLYMITVLALPLLLDRDVDFVTAMITSFGYVQRHPLPMLAWGAFLALATFVAMLPFFLGLFAALPVLGHATWHLYDQLRIPEEA</sequence>
<evidence type="ECO:0000313" key="3">
    <source>
        <dbReference type="Proteomes" id="UP000607796"/>
    </source>
</evidence>
<reference evidence="2 3" key="1">
    <citation type="journal article" date="2021" name="Int. J. Syst. Evol. Microbiol.">
        <title>Salipiger mangrovisoli sp. nov., isolated from mangrove soil and the proposal for the reclassification of Paraphaeobacter pallidus as Salipiger pallidus comb. nov.</title>
        <authorList>
            <person name="Du J."/>
            <person name="Liu Y."/>
            <person name="Pei T."/>
            <person name="Deng M.R."/>
            <person name="Zhu H."/>
        </authorList>
    </citation>
    <scope>NUCLEOTIDE SEQUENCE [LARGE SCALE GENOMIC DNA]</scope>
    <source>
        <strain evidence="2 3">6D45A</strain>
    </source>
</reference>
<organism evidence="2 3">
    <name type="scientific">Salipiger mangrovisoli</name>
    <dbReference type="NCBI Taxonomy" id="2865933"/>
    <lineage>
        <taxon>Bacteria</taxon>
        <taxon>Pseudomonadati</taxon>
        <taxon>Pseudomonadota</taxon>
        <taxon>Alphaproteobacteria</taxon>
        <taxon>Rhodobacterales</taxon>
        <taxon>Roseobacteraceae</taxon>
        <taxon>Salipiger</taxon>
    </lineage>
</organism>
<keyword evidence="1" id="KW-0812">Transmembrane</keyword>
<dbReference type="InterPro" id="IPR018692">
    <property type="entry name" value="DUF2189"/>
</dbReference>
<gene>
    <name evidence="2" type="ORF">IQ782_14875</name>
</gene>